<dbReference type="Pfam" id="PF18368">
    <property type="entry name" value="Ig_GlcNase"/>
    <property type="match status" value="1"/>
</dbReference>
<organism evidence="6 7">
    <name type="scientific">Pedobacter helvus</name>
    <dbReference type="NCBI Taxonomy" id="2563444"/>
    <lineage>
        <taxon>Bacteria</taxon>
        <taxon>Pseudomonadati</taxon>
        <taxon>Bacteroidota</taxon>
        <taxon>Sphingobacteriia</taxon>
        <taxon>Sphingobacteriales</taxon>
        <taxon>Sphingobacteriaceae</taxon>
        <taxon>Pedobacter</taxon>
    </lineage>
</organism>
<dbReference type="Gene3D" id="2.60.40.10">
    <property type="entry name" value="Immunoglobulins"/>
    <property type="match status" value="2"/>
</dbReference>
<evidence type="ECO:0000313" key="6">
    <source>
        <dbReference type="EMBL" id="MFN0290292.1"/>
    </source>
</evidence>
<dbReference type="EMBL" id="SRMP02000001">
    <property type="protein sequence ID" value="MFN0290292.1"/>
    <property type="molecule type" value="Genomic_DNA"/>
</dbReference>
<comment type="caution">
    <text evidence="6">The sequence shown here is derived from an EMBL/GenBank/DDBJ whole genome shotgun (WGS) entry which is preliminary data.</text>
</comment>
<dbReference type="InterPro" id="IPR013783">
    <property type="entry name" value="Ig-like_fold"/>
</dbReference>
<dbReference type="PANTHER" id="PTHR43536">
    <property type="entry name" value="MANNOSYLGLYCOPROTEIN ENDO-BETA-MANNOSIDASE"/>
    <property type="match status" value="1"/>
</dbReference>
<comment type="similarity">
    <text evidence="1">Belongs to the glycosyl hydrolase 2 family.</text>
</comment>
<evidence type="ECO:0000259" key="5">
    <source>
        <dbReference type="PROSITE" id="PS50022"/>
    </source>
</evidence>
<dbReference type="SUPFAM" id="SSF49785">
    <property type="entry name" value="Galactose-binding domain-like"/>
    <property type="match status" value="2"/>
</dbReference>
<dbReference type="Pfam" id="PF00703">
    <property type="entry name" value="Glyco_hydro_2"/>
    <property type="match status" value="1"/>
</dbReference>
<keyword evidence="7" id="KW-1185">Reference proteome</keyword>
<dbReference type="InterPro" id="IPR036156">
    <property type="entry name" value="Beta-gal/glucu_dom_sf"/>
</dbReference>
<gene>
    <name evidence="6" type="ORF">E5L68_002755</name>
</gene>
<dbReference type="PROSITE" id="PS50022">
    <property type="entry name" value="FA58C_3"/>
    <property type="match status" value="1"/>
</dbReference>
<dbReference type="Gene3D" id="2.60.120.260">
    <property type="entry name" value="Galactose-binding domain-like"/>
    <property type="match status" value="2"/>
</dbReference>
<dbReference type="Pfam" id="PF22666">
    <property type="entry name" value="Glyco_hydro_2_N2"/>
    <property type="match status" value="1"/>
</dbReference>
<keyword evidence="4" id="KW-0732">Signal</keyword>
<feature type="domain" description="F5/8 type C" evidence="5">
    <location>
        <begin position="704"/>
        <end position="841"/>
    </location>
</feature>
<dbReference type="Pfam" id="PF00754">
    <property type="entry name" value="F5_F8_type_C"/>
    <property type="match status" value="1"/>
</dbReference>
<dbReference type="InterPro" id="IPR041351">
    <property type="entry name" value="Ig_GlcNase"/>
</dbReference>
<dbReference type="InterPro" id="IPR006102">
    <property type="entry name" value="Ig-like_GH2"/>
</dbReference>
<reference evidence="6 7" key="1">
    <citation type="submission" date="2024-12" db="EMBL/GenBank/DDBJ databases">
        <authorList>
            <person name="Hu S."/>
        </authorList>
    </citation>
    <scope>NUCLEOTIDE SEQUENCE [LARGE SCALE GENOMIC DNA]</scope>
    <source>
        <strain evidence="6 7">P-25</strain>
    </source>
</reference>
<keyword evidence="3" id="KW-0326">Glycosidase</keyword>
<evidence type="ECO:0000256" key="4">
    <source>
        <dbReference type="SAM" id="SignalP"/>
    </source>
</evidence>
<name>A0ABW9JH75_9SPHI</name>
<dbReference type="InterPro" id="IPR000421">
    <property type="entry name" value="FA58C"/>
</dbReference>
<dbReference type="InterPro" id="IPR043534">
    <property type="entry name" value="EBDG/EBM"/>
</dbReference>
<proteinExistence type="inferred from homology"/>
<dbReference type="Gene3D" id="3.20.20.80">
    <property type="entry name" value="Glycosidases"/>
    <property type="match status" value="1"/>
</dbReference>
<dbReference type="RefSeq" id="WP_138727876.1">
    <property type="nucleotide sequence ID" value="NZ_SRMP02000001.1"/>
</dbReference>
<dbReference type="SUPFAM" id="SSF49303">
    <property type="entry name" value="beta-Galactosidase/glucuronidase domain"/>
    <property type="match status" value="3"/>
</dbReference>
<evidence type="ECO:0000256" key="2">
    <source>
        <dbReference type="ARBA" id="ARBA00022801"/>
    </source>
</evidence>
<protein>
    <submittedName>
        <fullName evidence="6">Discoidin domain-containing protein</fullName>
    </submittedName>
</protein>
<dbReference type="Pfam" id="PF02836">
    <property type="entry name" value="Glyco_hydro_2_C"/>
    <property type="match status" value="1"/>
</dbReference>
<keyword evidence="2" id="KW-0378">Hydrolase</keyword>
<dbReference type="InterPro" id="IPR006103">
    <property type="entry name" value="Glyco_hydro_2_cat"/>
</dbReference>
<evidence type="ECO:0000256" key="1">
    <source>
        <dbReference type="ARBA" id="ARBA00007401"/>
    </source>
</evidence>
<feature type="signal peptide" evidence="4">
    <location>
        <begin position="1"/>
        <end position="22"/>
    </location>
</feature>
<evidence type="ECO:0000313" key="7">
    <source>
        <dbReference type="Proteomes" id="UP001517367"/>
    </source>
</evidence>
<evidence type="ECO:0000256" key="3">
    <source>
        <dbReference type="ARBA" id="ARBA00023295"/>
    </source>
</evidence>
<accession>A0ABW9JH75</accession>
<sequence length="978" mass="111912">MKLNKRYLFTLLALATAHVVVAQINKYPLDSDQQNIWFVAPQAEIGKDSINVLKAGYTTTKWIKATVPGIVFNDYVNAGIEKDPNFGDNIYNVDKRKYDRNFWYRTTFKAPAGHQNGQKLWLNFEGVNRKADIYFNGTYLGKLDGFMHRGKFDITNLLDKGKENVLAVLVHWPQTPIPNYASPTYISSASWDWMPYVPGLLMGITDNVYLSTSGSVTLVDPWIRTKVPSLNQANLQLQVELSNTTGADKEGELTGVIQPGNITFSQKMKIEAYQQRTFTLDTSKFKQFIINNPKLWWPNGYGEPNLYSCELKYTVDGKISDTKKITFGIKEYSYDTLGNVFHISINGKRIFVKGGNWGMSEYLLRCRGDEYDLKLKLHKDMNLNMVRNWIGSVTDAEFYEACDKYGLMIWDDFWLNSHKNLPRDIFAFNQNAVEKIKRYRNHPSVAVWCGDNEGYPEPPLNAWLAENVKTFDAGDRWYQANSHSDALTGSGPWTNFDPQWYFTKYPGGFGGDRGWGMRTEIGTAVFTTFDSFKKFMPKENWWPRDEMWDKHFFGKSAANAGPDRYEESINHRYGKATGIEDFCLKAQLLNIETNKALYEGWLHHMWNDASGVMTWMSQSAYPSFVWQTYDYYYDLNGAYWGVKKACEPLHIQWSYADNSVKVINSTGKNYDNLKAVAEVYNIKGQKLKGYNQTLVSASNTATESFLMDLYTVTDNLAYQKKVVASSTSAEAGSATAITDGNSGSRWTSTYQDNQWVYVDLGKIEPVRQVIIEWEAAYAKAYKIQVSDDATQWKDVAIENNSDGGSDRITFAKTNARYVRMQTLKRATEYGVSIYEFEVYTTQRTKSPEVQLIKLFLEDEKGKVLSDNFYWRSSAHNDYTQLNTLVPVKLNVSSKISSKGNQKIIAAKIKNTSNEIAFAIKVQAIDAETGERILPAMMNDDYFTLFKNESKDIEITFDANLLKSNKYKLEVTPYNNRKR</sequence>
<dbReference type="Proteomes" id="UP001517367">
    <property type="component" value="Unassembled WGS sequence"/>
</dbReference>
<dbReference type="InterPro" id="IPR054593">
    <property type="entry name" value="Beta-mannosidase-like_N2"/>
</dbReference>
<dbReference type="InterPro" id="IPR017853">
    <property type="entry name" value="GH"/>
</dbReference>
<dbReference type="InterPro" id="IPR008979">
    <property type="entry name" value="Galactose-bd-like_sf"/>
</dbReference>
<feature type="chain" id="PRO_5045460238" evidence="4">
    <location>
        <begin position="23"/>
        <end position="978"/>
    </location>
</feature>
<dbReference type="SUPFAM" id="SSF51445">
    <property type="entry name" value="(Trans)glycosidases"/>
    <property type="match status" value="1"/>
</dbReference>
<dbReference type="PANTHER" id="PTHR43536:SF1">
    <property type="entry name" value="MANNOSYLGLYCOPROTEIN ENDO-BETA-MANNOSIDASE"/>
    <property type="match status" value="1"/>
</dbReference>